<feature type="region of interest" description="Disordered" evidence="1">
    <location>
        <begin position="139"/>
        <end position="162"/>
    </location>
</feature>
<dbReference type="RefSeq" id="WP_420904005.1">
    <property type="nucleotide sequence ID" value="NZ_BAAFGK010000002.1"/>
</dbReference>
<dbReference type="PANTHER" id="PTHR36302:SF1">
    <property type="entry name" value="COPPER CHAPERONE PCU(A)C"/>
    <property type="match status" value="1"/>
</dbReference>
<dbReference type="InterPro" id="IPR036182">
    <property type="entry name" value="PCuAC_sf"/>
</dbReference>
<dbReference type="InterPro" id="IPR007410">
    <property type="entry name" value="LpqE-like"/>
</dbReference>
<gene>
    <name evidence="3" type="ORF">SIID45300_00599</name>
</gene>
<sequence length="162" mass="17248">MKPFIASLLLGSALLATPAFAADQLQVQDPWVRAGPPVAQALAGYMTLQNAGSRELKVVGASSPNFSKVEIHETVQQDGKSLMRPKPQFAVAPGASIQMTPGGMHIMLIGPKNPLQPKDQITITLKFADGTEQAITAEVRAGSGVKKEKPPAGKDEMHEHHH</sequence>
<dbReference type="Proteomes" id="UP001628193">
    <property type="component" value="Unassembled WGS sequence"/>
</dbReference>
<organism evidence="3 4">
    <name type="scientific">Candidatus Magnetaquiglobus chichijimensis</name>
    <dbReference type="NCBI Taxonomy" id="3141448"/>
    <lineage>
        <taxon>Bacteria</taxon>
        <taxon>Pseudomonadati</taxon>
        <taxon>Pseudomonadota</taxon>
        <taxon>Magnetococcia</taxon>
        <taxon>Magnetococcales</taxon>
        <taxon>Candidatus Magnetaquicoccaceae</taxon>
        <taxon>Candidatus Magnetaquiglobus</taxon>
    </lineage>
</organism>
<keyword evidence="2" id="KW-0732">Signal</keyword>
<reference evidence="3 4" key="2">
    <citation type="submission" date="2024-09" db="EMBL/GenBank/DDBJ databases">
        <title>Draft genome sequence of Candidatus Magnetaquicoccaceae bacterium FCR-1.</title>
        <authorList>
            <person name="Shimoshige H."/>
            <person name="Shimamura S."/>
            <person name="Taoka A."/>
            <person name="Kobayashi H."/>
            <person name="Maekawa T."/>
        </authorList>
    </citation>
    <scope>NUCLEOTIDE SEQUENCE [LARGE SCALE GENOMIC DNA]</scope>
    <source>
        <strain evidence="3 4">FCR-1</strain>
    </source>
</reference>
<dbReference type="PANTHER" id="PTHR36302">
    <property type="entry name" value="BLR7088 PROTEIN"/>
    <property type="match status" value="1"/>
</dbReference>
<dbReference type="InterPro" id="IPR058248">
    <property type="entry name" value="Lxx211020-like"/>
</dbReference>
<feature type="compositionally biased region" description="Basic and acidic residues" evidence="1">
    <location>
        <begin position="145"/>
        <end position="162"/>
    </location>
</feature>
<evidence type="ECO:0000256" key="1">
    <source>
        <dbReference type="SAM" id="MobiDB-lite"/>
    </source>
</evidence>
<dbReference type="Pfam" id="PF04314">
    <property type="entry name" value="PCuAC"/>
    <property type="match status" value="1"/>
</dbReference>
<feature type="signal peptide" evidence="2">
    <location>
        <begin position="1"/>
        <end position="21"/>
    </location>
</feature>
<name>A0ABQ0C5X9_9PROT</name>
<reference evidence="3 4" key="1">
    <citation type="submission" date="2024-05" db="EMBL/GenBank/DDBJ databases">
        <authorList>
            <consortium name="Candidatus Magnetaquicoccaceae bacterium FCR-1 genome sequencing consortium"/>
            <person name="Shimoshige H."/>
            <person name="Shimamura S."/>
            <person name="Taoka A."/>
            <person name="Kobayashi H."/>
            <person name="Maekawa T."/>
        </authorList>
    </citation>
    <scope>NUCLEOTIDE SEQUENCE [LARGE SCALE GENOMIC DNA]</scope>
    <source>
        <strain evidence="3 4">FCR-1</strain>
    </source>
</reference>
<dbReference type="Gene3D" id="2.60.40.1890">
    <property type="entry name" value="PCu(A)C copper chaperone"/>
    <property type="match status" value="1"/>
</dbReference>
<comment type="caution">
    <text evidence="3">The sequence shown here is derived from an EMBL/GenBank/DDBJ whole genome shotgun (WGS) entry which is preliminary data.</text>
</comment>
<evidence type="ECO:0000313" key="3">
    <source>
        <dbReference type="EMBL" id="GAB0056293.1"/>
    </source>
</evidence>
<accession>A0ABQ0C5X9</accession>
<protein>
    <recommendedName>
        <fullName evidence="5">Copper chaperone PCu(A)C</fullName>
    </recommendedName>
</protein>
<keyword evidence="4" id="KW-1185">Reference proteome</keyword>
<dbReference type="EMBL" id="BAAFGK010000002">
    <property type="protein sequence ID" value="GAB0056293.1"/>
    <property type="molecule type" value="Genomic_DNA"/>
</dbReference>
<evidence type="ECO:0008006" key="5">
    <source>
        <dbReference type="Google" id="ProtNLM"/>
    </source>
</evidence>
<dbReference type="SUPFAM" id="SSF110087">
    <property type="entry name" value="DR1885-like metal-binding protein"/>
    <property type="match status" value="1"/>
</dbReference>
<evidence type="ECO:0000313" key="4">
    <source>
        <dbReference type="Proteomes" id="UP001628193"/>
    </source>
</evidence>
<proteinExistence type="predicted"/>
<feature type="chain" id="PRO_5045786182" description="Copper chaperone PCu(A)C" evidence="2">
    <location>
        <begin position="22"/>
        <end position="162"/>
    </location>
</feature>
<evidence type="ECO:0000256" key="2">
    <source>
        <dbReference type="SAM" id="SignalP"/>
    </source>
</evidence>